<comment type="caution">
    <text evidence="7">The sequence shown here is derived from an EMBL/GenBank/DDBJ whole genome shotgun (WGS) entry which is preliminary data.</text>
</comment>
<evidence type="ECO:0000256" key="1">
    <source>
        <dbReference type="ARBA" id="ARBA00004196"/>
    </source>
</evidence>
<dbReference type="SUPFAM" id="SSF52833">
    <property type="entry name" value="Thioredoxin-like"/>
    <property type="match status" value="1"/>
</dbReference>
<evidence type="ECO:0000256" key="4">
    <source>
        <dbReference type="ARBA" id="ARBA00023284"/>
    </source>
</evidence>
<organism evidence="7 8">
    <name type="scientific">Odoribacter splanchnicus</name>
    <dbReference type="NCBI Taxonomy" id="28118"/>
    <lineage>
        <taxon>Bacteria</taxon>
        <taxon>Pseudomonadati</taxon>
        <taxon>Bacteroidota</taxon>
        <taxon>Bacteroidia</taxon>
        <taxon>Bacteroidales</taxon>
        <taxon>Odoribacteraceae</taxon>
        <taxon>Odoribacter</taxon>
    </lineage>
</organism>
<dbReference type="PANTHER" id="PTHR42852">
    <property type="entry name" value="THIOL:DISULFIDE INTERCHANGE PROTEIN DSBE"/>
    <property type="match status" value="1"/>
</dbReference>
<evidence type="ECO:0000256" key="3">
    <source>
        <dbReference type="ARBA" id="ARBA00023157"/>
    </source>
</evidence>
<dbReference type="PROSITE" id="PS00194">
    <property type="entry name" value="THIOREDOXIN_1"/>
    <property type="match status" value="1"/>
</dbReference>
<gene>
    <name evidence="7" type="ORF">DWW57_13785</name>
</gene>
<feature type="signal peptide" evidence="5">
    <location>
        <begin position="1"/>
        <end position="20"/>
    </location>
</feature>
<reference evidence="7 8" key="1">
    <citation type="submission" date="2018-08" db="EMBL/GenBank/DDBJ databases">
        <title>A genome reference for cultivated species of the human gut microbiota.</title>
        <authorList>
            <person name="Zou Y."/>
            <person name="Xue W."/>
            <person name="Luo G."/>
        </authorList>
    </citation>
    <scope>NUCLEOTIDE SEQUENCE [LARGE SCALE GENOMIC DNA]</scope>
    <source>
        <strain evidence="7 8">AF16-14</strain>
    </source>
</reference>
<dbReference type="InterPro" id="IPR050553">
    <property type="entry name" value="Thioredoxin_ResA/DsbE_sf"/>
</dbReference>
<proteinExistence type="predicted"/>
<evidence type="ECO:0000313" key="7">
    <source>
        <dbReference type="EMBL" id="RGU55041.1"/>
    </source>
</evidence>
<feature type="chain" id="PRO_5019307745" description="Thioredoxin domain-containing protein" evidence="5">
    <location>
        <begin position="21"/>
        <end position="277"/>
    </location>
</feature>
<dbReference type="InterPro" id="IPR000866">
    <property type="entry name" value="AhpC/TSA"/>
</dbReference>
<dbReference type="PROSITE" id="PS51352">
    <property type="entry name" value="THIOREDOXIN_2"/>
    <property type="match status" value="1"/>
</dbReference>
<dbReference type="GO" id="GO:0017004">
    <property type="term" value="P:cytochrome complex assembly"/>
    <property type="evidence" value="ECO:0007669"/>
    <property type="project" value="UniProtKB-KW"/>
</dbReference>
<dbReference type="Gene3D" id="3.40.30.10">
    <property type="entry name" value="Glutaredoxin"/>
    <property type="match status" value="1"/>
</dbReference>
<dbReference type="RefSeq" id="WP_087381452.1">
    <property type="nucleotide sequence ID" value="NZ_CABJFF010000020.1"/>
</dbReference>
<keyword evidence="4" id="KW-0676">Redox-active center</keyword>
<dbReference type="PANTHER" id="PTHR42852:SF6">
    <property type="entry name" value="THIOL:DISULFIDE INTERCHANGE PROTEIN DSBE"/>
    <property type="match status" value="1"/>
</dbReference>
<dbReference type="AlphaFoldDB" id="A0A412TMR2"/>
<keyword evidence="2" id="KW-0201">Cytochrome c-type biogenesis</keyword>
<dbReference type="InterPro" id="IPR036249">
    <property type="entry name" value="Thioredoxin-like_sf"/>
</dbReference>
<dbReference type="GO" id="GO:0030313">
    <property type="term" value="C:cell envelope"/>
    <property type="evidence" value="ECO:0007669"/>
    <property type="project" value="UniProtKB-SubCell"/>
</dbReference>
<keyword evidence="3" id="KW-1015">Disulfide bond</keyword>
<accession>A0A412TMR2</accession>
<feature type="domain" description="Thioredoxin" evidence="6">
    <location>
        <begin position="133"/>
        <end position="274"/>
    </location>
</feature>
<evidence type="ECO:0000256" key="2">
    <source>
        <dbReference type="ARBA" id="ARBA00022748"/>
    </source>
</evidence>
<dbReference type="Pfam" id="PF00578">
    <property type="entry name" value="AhpC-TSA"/>
    <property type="match status" value="1"/>
</dbReference>
<evidence type="ECO:0000259" key="6">
    <source>
        <dbReference type="PROSITE" id="PS51352"/>
    </source>
</evidence>
<comment type="subcellular location">
    <subcellularLocation>
        <location evidence="1">Cell envelope</location>
    </subcellularLocation>
</comment>
<evidence type="ECO:0000256" key="5">
    <source>
        <dbReference type="SAM" id="SignalP"/>
    </source>
</evidence>
<name>A0A412TMR2_9BACT</name>
<dbReference type="Proteomes" id="UP000284243">
    <property type="component" value="Unassembled WGS sequence"/>
</dbReference>
<keyword evidence="5" id="KW-0732">Signal</keyword>
<evidence type="ECO:0000313" key="8">
    <source>
        <dbReference type="Proteomes" id="UP000284243"/>
    </source>
</evidence>
<dbReference type="InterPro" id="IPR013766">
    <property type="entry name" value="Thioredoxin_domain"/>
</dbReference>
<sequence length="277" mass="32223">MKQTLLIITFLLSGYLQNFAQNYETFVTEMKKLEQEEKEYSGILFRKNDYSAEYKKGFEPKLKKVREEKVTLARKAIEANPDDKRFVDVLNFYLFNYLSIEELDRMLDRFTADARQHPMWKSMKSYVTYKPLNAVGHKAFDFTVKGHDGKKITLSKVLKKNKVVLVDFWASWCGPCRASIPHLKEVYDTYKKQGFEILSVSLDDKADLWEKAFQSHALPWIDGSNLLGWEDPVAEKYAVRGIPHQVLIGRDGKILGIGFHKQGELEQTIGKYLQQHK</sequence>
<protein>
    <recommendedName>
        <fullName evidence="6">Thioredoxin domain-containing protein</fullName>
    </recommendedName>
</protein>
<dbReference type="CDD" id="cd02966">
    <property type="entry name" value="TlpA_like_family"/>
    <property type="match status" value="1"/>
</dbReference>
<dbReference type="EMBL" id="QRYC01000022">
    <property type="protein sequence ID" value="RGU55041.1"/>
    <property type="molecule type" value="Genomic_DNA"/>
</dbReference>
<dbReference type="InterPro" id="IPR017937">
    <property type="entry name" value="Thioredoxin_CS"/>
</dbReference>